<proteinExistence type="predicted"/>
<name>A0A2U8WVV6_9HYPH</name>
<dbReference type="InterPro" id="IPR011856">
    <property type="entry name" value="tRNA_endonuc-like_dom_sf"/>
</dbReference>
<reference evidence="1 2" key="1">
    <citation type="submission" date="2018-05" db="EMBL/GenBank/DDBJ databases">
        <title>Complete Genome Sequence of Methylobacterium sp. 17Sr1-28.</title>
        <authorList>
            <person name="Srinivasan S."/>
        </authorList>
    </citation>
    <scope>NUCLEOTIDE SEQUENCE [LARGE SCALE GENOMIC DNA]</scope>
    <source>
        <strain evidence="1 2">17Sr1-28</strain>
    </source>
</reference>
<dbReference type="KEGG" id="mtea:DK419_27030"/>
<sequence>MTLRTGVFVLQDKDTLVPMQPEPFAAEVDFQTLLSKFPALLVGDQIDEDNPRRFLLVQQELPIGHEDAARRWSLDHLFLDQDGVPTLVEVKRQSDGRLRREVVGQMLDYASNFQASWTAEKMRSVFEATCIAAKAEGDAVLSEFLGPETASDRFWADVDKNIGSGKLRLLFVADDIPSELRRIVEFMNKYMQPVEVLAIELRQFTGQGLRTIVPMVFGQTQEAAGRKEPARGERWTEERLLAQCDERFPATDAAAARAILNGMKGFGLQLVFGTGRTSGSVYPLLKPRGVAINPAYLSTEGEGKVWLQLKHLEGKPVLGSVEERREIVRRFAEVRDSGLSEAAVDGWATIPLARIAADPRGVEKVIAAMQWIVDQVKAVGTSTRSGG</sequence>
<dbReference type="AlphaFoldDB" id="A0A2U8WVV6"/>
<protein>
    <recommendedName>
        <fullName evidence="3">DUF4268 domain-containing protein</fullName>
    </recommendedName>
</protein>
<dbReference type="OrthoDB" id="506280at2"/>
<evidence type="ECO:0000313" key="2">
    <source>
        <dbReference type="Proteomes" id="UP000245444"/>
    </source>
</evidence>
<dbReference type="Proteomes" id="UP000245444">
    <property type="component" value="Chromosome"/>
</dbReference>
<evidence type="ECO:0008006" key="3">
    <source>
        <dbReference type="Google" id="ProtNLM"/>
    </source>
</evidence>
<dbReference type="EMBL" id="CP029553">
    <property type="protein sequence ID" value="AWN49541.1"/>
    <property type="molecule type" value="Genomic_DNA"/>
</dbReference>
<dbReference type="Gene3D" id="3.40.1350.10">
    <property type="match status" value="1"/>
</dbReference>
<gene>
    <name evidence="1" type="ORF">DK419_27030</name>
</gene>
<accession>A0A2U8WVV6</accession>
<dbReference type="GO" id="GO:0003676">
    <property type="term" value="F:nucleic acid binding"/>
    <property type="evidence" value="ECO:0007669"/>
    <property type="project" value="InterPro"/>
</dbReference>
<evidence type="ECO:0000313" key="1">
    <source>
        <dbReference type="EMBL" id="AWN49541.1"/>
    </source>
</evidence>
<organism evidence="1 2">
    <name type="scientific">Methylobacterium terrae</name>
    <dbReference type="NCBI Taxonomy" id="2202827"/>
    <lineage>
        <taxon>Bacteria</taxon>
        <taxon>Pseudomonadati</taxon>
        <taxon>Pseudomonadota</taxon>
        <taxon>Alphaproteobacteria</taxon>
        <taxon>Hyphomicrobiales</taxon>
        <taxon>Methylobacteriaceae</taxon>
        <taxon>Methylobacterium</taxon>
    </lineage>
</organism>
<keyword evidence="2" id="KW-1185">Reference proteome</keyword>